<evidence type="ECO:0000313" key="2">
    <source>
        <dbReference type="EMBL" id="RZC62234.1"/>
    </source>
</evidence>
<dbReference type="GO" id="GO:0003924">
    <property type="term" value="F:GTPase activity"/>
    <property type="evidence" value="ECO:0007669"/>
    <property type="project" value="TreeGrafter"/>
</dbReference>
<dbReference type="GO" id="GO:0030686">
    <property type="term" value="C:90S preribosome"/>
    <property type="evidence" value="ECO:0007669"/>
    <property type="project" value="TreeGrafter"/>
</dbReference>
<dbReference type="PANTHER" id="PTHR12858">
    <property type="entry name" value="RIBOSOME BIOGENESIS PROTEIN"/>
    <property type="match status" value="1"/>
</dbReference>
<dbReference type="Gramene" id="RZC62234">
    <property type="protein sequence ID" value="RZC62234"/>
    <property type="gene ID" value="C5167_024000"/>
</dbReference>
<dbReference type="GO" id="GO:0000479">
    <property type="term" value="P:endonucleolytic cleavage of tricistronic rRNA transcript (SSU-rRNA, 5.8S rRNA, LSU-rRNA)"/>
    <property type="evidence" value="ECO:0007669"/>
    <property type="project" value="TreeGrafter"/>
</dbReference>
<gene>
    <name evidence="2" type="ORF">C5167_024000</name>
</gene>
<evidence type="ECO:0008006" key="4">
    <source>
        <dbReference type="Google" id="ProtNLM"/>
    </source>
</evidence>
<sequence>MVSASSSSSSSTQRKGKSVPEKPLKKRKRDDDDANLQSQAACDQKDQQIDQEEEEPAPYVILVQGPPNVGKSLLIKSLVKFYTKRSIKDIRGPITIIAGKKRRLQFVECPNDVCGMIDASKYADVVILLIDASYGFEMETFEFANLLQVHGSPKVMGVLTHLDEFKDKENERIQAVPQASILD</sequence>
<dbReference type="STRING" id="3469.A0A4Y7JM99"/>
<dbReference type="AlphaFoldDB" id="A0A4Y7JM99"/>
<organism evidence="2 3">
    <name type="scientific">Papaver somniferum</name>
    <name type="common">Opium poppy</name>
    <dbReference type="NCBI Taxonomy" id="3469"/>
    <lineage>
        <taxon>Eukaryota</taxon>
        <taxon>Viridiplantae</taxon>
        <taxon>Streptophyta</taxon>
        <taxon>Embryophyta</taxon>
        <taxon>Tracheophyta</taxon>
        <taxon>Spermatophyta</taxon>
        <taxon>Magnoliopsida</taxon>
        <taxon>Ranunculales</taxon>
        <taxon>Papaveraceae</taxon>
        <taxon>Papaveroideae</taxon>
        <taxon>Papaver</taxon>
    </lineage>
</organism>
<dbReference type="InterPro" id="IPR027417">
    <property type="entry name" value="P-loop_NTPase"/>
</dbReference>
<dbReference type="PANTHER" id="PTHR12858:SF2">
    <property type="entry name" value="RIBOSOME BIOGENESIS PROTEIN BMS1 HOMOLOG"/>
    <property type="match status" value="1"/>
</dbReference>
<reference evidence="2 3" key="1">
    <citation type="journal article" date="2018" name="Science">
        <title>The opium poppy genome and morphinan production.</title>
        <authorList>
            <person name="Guo L."/>
            <person name="Winzer T."/>
            <person name="Yang X."/>
            <person name="Li Y."/>
            <person name="Ning Z."/>
            <person name="He Z."/>
            <person name="Teodor R."/>
            <person name="Lu Y."/>
            <person name="Bowser T.A."/>
            <person name="Graham I.A."/>
            <person name="Ye K."/>
        </authorList>
    </citation>
    <scope>NUCLEOTIDE SEQUENCE [LARGE SCALE GENOMIC DNA]</scope>
    <source>
        <strain evidence="3">cv. HN1</strain>
        <tissue evidence="2">Leaves</tissue>
    </source>
</reference>
<evidence type="ECO:0000256" key="1">
    <source>
        <dbReference type="SAM" id="MobiDB-lite"/>
    </source>
</evidence>
<keyword evidence="3" id="KW-1185">Reference proteome</keyword>
<dbReference type="GO" id="GO:0005525">
    <property type="term" value="F:GTP binding"/>
    <property type="evidence" value="ECO:0007669"/>
    <property type="project" value="TreeGrafter"/>
</dbReference>
<dbReference type="GO" id="GO:0034511">
    <property type="term" value="F:U3 snoRNA binding"/>
    <property type="evidence" value="ECO:0007669"/>
    <property type="project" value="TreeGrafter"/>
</dbReference>
<feature type="compositionally biased region" description="Low complexity" evidence="1">
    <location>
        <begin position="1"/>
        <end position="11"/>
    </location>
</feature>
<feature type="region of interest" description="Disordered" evidence="1">
    <location>
        <begin position="1"/>
        <end position="50"/>
    </location>
</feature>
<accession>A0A4Y7JM99</accession>
<dbReference type="SUPFAM" id="SSF52540">
    <property type="entry name" value="P-loop containing nucleoside triphosphate hydrolases"/>
    <property type="match status" value="1"/>
</dbReference>
<dbReference type="Pfam" id="PF22298">
    <property type="entry name" value="Tsr1_G-like"/>
    <property type="match status" value="1"/>
</dbReference>
<dbReference type="GO" id="GO:0000462">
    <property type="term" value="P:maturation of SSU-rRNA from tricistronic rRNA transcript (SSU-rRNA, 5.8S rRNA, LSU-rRNA)"/>
    <property type="evidence" value="ECO:0007669"/>
    <property type="project" value="TreeGrafter"/>
</dbReference>
<proteinExistence type="predicted"/>
<name>A0A4Y7JM99_PAPSO</name>
<dbReference type="EMBL" id="CM010719">
    <property type="protein sequence ID" value="RZC62234.1"/>
    <property type="molecule type" value="Genomic_DNA"/>
</dbReference>
<evidence type="ECO:0000313" key="3">
    <source>
        <dbReference type="Proteomes" id="UP000316621"/>
    </source>
</evidence>
<dbReference type="Proteomes" id="UP000316621">
    <property type="component" value="Chromosome 5"/>
</dbReference>
<dbReference type="InterPro" id="IPR039761">
    <property type="entry name" value="Bms1/Tsr1"/>
</dbReference>
<protein>
    <recommendedName>
        <fullName evidence="4">Bms1-type G domain-containing protein</fullName>
    </recommendedName>
</protein>
<dbReference type="Gene3D" id="3.40.50.300">
    <property type="entry name" value="P-loop containing nucleotide triphosphate hydrolases"/>
    <property type="match status" value="1"/>
</dbReference>